<dbReference type="PANTHER" id="PTHR35562">
    <property type="entry name" value="DNA ENDONUCLEASE SMRA-RELATED"/>
    <property type="match status" value="1"/>
</dbReference>
<evidence type="ECO:0000313" key="4">
    <source>
        <dbReference type="Proteomes" id="UP000631653"/>
    </source>
</evidence>
<dbReference type="SUPFAM" id="SSF160443">
    <property type="entry name" value="SMR domain-like"/>
    <property type="match status" value="1"/>
</dbReference>
<gene>
    <name evidence="3" type="ORF">GOB81_05090</name>
</gene>
<dbReference type="Pfam" id="PF01713">
    <property type="entry name" value="Smr"/>
    <property type="match status" value="1"/>
</dbReference>
<evidence type="ECO:0000256" key="1">
    <source>
        <dbReference type="SAM" id="MobiDB-lite"/>
    </source>
</evidence>
<dbReference type="PROSITE" id="PS50828">
    <property type="entry name" value="SMR"/>
    <property type="match status" value="1"/>
</dbReference>
<organism evidence="3 4">
    <name type="scientific">Acetobacter conturbans</name>
    <dbReference type="NCBI Taxonomy" id="1737472"/>
    <lineage>
        <taxon>Bacteria</taxon>
        <taxon>Pseudomonadati</taxon>
        <taxon>Pseudomonadota</taxon>
        <taxon>Alphaproteobacteria</taxon>
        <taxon>Acetobacterales</taxon>
        <taxon>Acetobacteraceae</taxon>
        <taxon>Acetobacter</taxon>
    </lineage>
</organism>
<dbReference type="EMBL" id="WOSY01000004">
    <property type="protein sequence ID" value="NHN88004.1"/>
    <property type="molecule type" value="Genomic_DNA"/>
</dbReference>
<dbReference type="InterPro" id="IPR002625">
    <property type="entry name" value="Smr_dom"/>
</dbReference>
<protein>
    <submittedName>
        <fullName evidence="3">DNA mismatch repair protein MutS</fullName>
    </submittedName>
</protein>
<keyword evidence="4" id="KW-1185">Reference proteome</keyword>
<name>A0ABX0JXD7_9PROT</name>
<comment type="caution">
    <text evidence="3">The sequence shown here is derived from an EMBL/GenBank/DDBJ whole genome shotgun (WGS) entry which is preliminary data.</text>
</comment>
<evidence type="ECO:0000259" key="2">
    <source>
        <dbReference type="PROSITE" id="PS50828"/>
    </source>
</evidence>
<sequence>MPLAQQHGRPPIVPATQSAPKMAPARSSAEGSAGGPPQPEPASPFPSFPTFTTHMRSMSFMTQGEIAVAAHLRGKAAKKKGTPHQTIIGAPQNGLDTGSWKRLSKGQMPVERKLDLHGMTAQAAFLRLHEFLYMAYGEGVRCVEIVTGLGSGAEGGILRRELPFWLGRADLRRMVLAATHSHDANRGAVRLLLRKRHRGSR</sequence>
<evidence type="ECO:0000313" key="3">
    <source>
        <dbReference type="EMBL" id="NHN88004.1"/>
    </source>
</evidence>
<feature type="region of interest" description="Disordered" evidence="1">
    <location>
        <begin position="1"/>
        <end position="50"/>
    </location>
</feature>
<dbReference type="PANTHER" id="PTHR35562:SF2">
    <property type="entry name" value="DNA ENDONUCLEASE SMRA-RELATED"/>
    <property type="match status" value="1"/>
</dbReference>
<reference evidence="3 4" key="1">
    <citation type="journal article" date="2020" name="Int. J. Syst. Evol. Microbiol.">
        <title>Novel acetic acid bacteria from cider fermentations: Acetobacter conturbans sp. nov. and Acetobacter fallax sp. nov.</title>
        <authorList>
            <person name="Sombolestani A.S."/>
            <person name="Cleenwerck I."/>
            <person name="Cnockaert M."/>
            <person name="Borremans W."/>
            <person name="Wieme A.D."/>
            <person name="De Vuyst L."/>
            <person name="Vandamme P."/>
        </authorList>
    </citation>
    <scope>NUCLEOTIDE SEQUENCE [LARGE SCALE GENOMIC DNA]</scope>
    <source>
        <strain evidence="3 4">LMG 1627</strain>
    </source>
</reference>
<feature type="compositionally biased region" description="Pro residues" evidence="1">
    <location>
        <begin position="36"/>
        <end position="47"/>
    </location>
</feature>
<accession>A0ABX0JXD7</accession>
<dbReference type="Gene3D" id="3.30.1370.110">
    <property type="match status" value="1"/>
</dbReference>
<feature type="domain" description="Smr" evidence="2">
    <location>
        <begin position="114"/>
        <end position="194"/>
    </location>
</feature>
<dbReference type="Proteomes" id="UP000631653">
    <property type="component" value="Unassembled WGS sequence"/>
</dbReference>
<proteinExistence type="predicted"/>
<dbReference type="InterPro" id="IPR036063">
    <property type="entry name" value="Smr_dom_sf"/>
</dbReference>
<feature type="region of interest" description="Disordered" evidence="1">
    <location>
        <begin position="74"/>
        <end position="93"/>
    </location>
</feature>